<dbReference type="InterPro" id="IPR006016">
    <property type="entry name" value="UspA"/>
</dbReference>
<evidence type="ECO:0000259" key="1">
    <source>
        <dbReference type="Pfam" id="PF00582"/>
    </source>
</evidence>
<feature type="domain" description="UspA" evidence="1">
    <location>
        <begin position="4"/>
        <end position="105"/>
    </location>
</feature>
<evidence type="ECO:0000313" key="3">
    <source>
        <dbReference type="Proteomes" id="UP000885148"/>
    </source>
</evidence>
<proteinExistence type="predicted"/>
<organism evidence="2 3">
    <name type="scientific">Citrobacter freundii</name>
    <dbReference type="NCBI Taxonomy" id="546"/>
    <lineage>
        <taxon>Bacteria</taxon>
        <taxon>Pseudomonadati</taxon>
        <taxon>Pseudomonadota</taxon>
        <taxon>Gammaproteobacteria</taxon>
        <taxon>Enterobacterales</taxon>
        <taxon>Enterobacteriaceae</taxon>
        <taxon>Citrobacter</taxon>
        <taxon>Citrobacter freundii complex</taxon>
    </lineage>
</organism>
<gene>
    <name evidence="2" type="ORF">KV121_005545</name>
</gene>
<comment type="caution">
    <text evidence="2">The sequence shown here is derived from an EMBL/GenBank/DDBJ whole genome shotgun (WGS) entry which is preliminary data.</text>
</comment>
<accession>A0A9P3ZAH1</accession>
<reference evidence="2" key="2">
    <citation type="submission" date="2021-07" db="EMBL/GenBank/DDBJ databases">
        <authorList>
            <consortium name="NCBI Pathogen Detection Project"/>
        </authorList>
    </citation>
    <scope>NUCLEOTIDE SEQUENCE</scope>
    <source>
        <strain evidence="2">91871</strain>
    </source>
</reference>
<dbReference type="AlphaFoldDB" id="A0A9P3ZAH1"/>
<evidence type="ECO:0000313" key="2">
    <source>
        <dbReference type="EMBL" id="HBH7045358.1"/>
    </source>
</evidence>
<reference evidence="2" key="1">
    <citation type="journal article" date="2018" name="Genome Biol.">
        <title>SKESA: strategic k-mer extension for scrupulous assemblies.</title>
        <authorList>
            <person name="Souvorov A."/>
            <person name="Agarwala R."/>
            <person name="Lipman D.J."/>
        </authorList>
    </citation>
    <scope>NUCLEOTIDE SEQUENCE</scope>
    <source>
        <strain evidence="2">91871</strain>
    </source>
</reference>
<sequence length="116" mass="12477">MDNTVIACVDGSSSTRAVCEYAAWIAGKLDVPLALLHVLEKNEQPAVSDLTGTIGIDSREQLTQDLVRIEGERNRLLMTQGRAILAGCAELLSQIGIPDVQQLQKHGALDIILADL</sequence>
<dbReference type="EMBL" id="DAESCB010000062">
    <property type="protein sequence ID" value="HBH7045358.1"/>
    <property type="molecule type" value="Genomic_DNA"/>
</dbReference>
<dbReference type="Proteomes" id="UP000885148">
    <property type="component" value="Unassembled WGS sequence"/>
</dbReference>
<protein>
    <submittedName>
        <fullName evidence="2">Universal stress protein</fullName>
    </submittedName>
</protein>
<dbReference type="Pfam" id="PF00582">
    <property type="entry name" value="Usp"/>
    <property type="match status" value="1"/>
</dbReference>
<feature type="non-terminal residue" evidence="2">
    <location>
        <position position="116"/>
    </location>
</feature>
<name>A0A9P3ZAH1_CITFR</name>
<dbReference type="CDD" id="cd00293">
    <property type="entry name" value="USP-like"/>
    <property type="match status" value="1"/>
</dbReference>